<name>A0A9W9R3D6_PENBR</name>
<evidence type="ECO:0000256" key="1">
    <source>
        <dbReference type="SAM" id="SignalP"/>
    </source>
</evidence>
<dbReference type="EMBL" id="JAPZBQ010000001">
    <property type="protein sequence ID" value="KAJ5352866.1"/>
    <property type="molecule type" value="Genomic_DNA"/>
</dbReference>
<accession>A0A9W9R3D6</accession>
<protein>
    <submittedName>
        <fullName evidence="2">Uncharacterized protein</fullName>
    </submittedName>
</protein>
<comment type="caution">
    <text evidence="2">The sequence shown here is derived from an EMBL/GenBank/DDBJ whole genome shotgun (WGS) entry which is preliminary data.</text>
</comment>
<dbReference type="AlphaFoldDB" id="A0A9W9R3D6"/>
<reference evidence="2" key="2">
    <citation type="journal article" date="2023" name="IMA Fungus">
        <title>Comparative genomic study of the Penicillium genus elucidates a diverse pangenome and 15 lateral gene transfer events.</title>
        <authorList>
            <person name="Petersen C."/>
            <person name="Sorensen T."/>
            <person name="Nielsen M.R."/>
            <person name="Sondergaard T.E."/>
            <person name="Sorensen J.L."/>
            <person name="Fitzpatrick D.A."/>
            <person name="Frisvad J.C."/>
            <person name="Nielsen K.L."/>
        </authorList>
    </citation>
    <scope>NUCLEOTIDE SEQUENCE</scope>
    <source>
        <strain evidence="2">IBT 35673</strain>
    </source>
</reference>
<gene>
    <name evidence="2" type="ORF">N7452_001840</name>
</gene>
<feature type="chain" id="PRO_5040742252" evidence="1">
    <location>
        <begin position="20"/>
        <end position="175"/>
    </location>
</feature>
<keyword evidence="1" id="KW-0732">Signal</keyword>
<organism evidence="2 3">
    <name type="scientific">Penicillium brevicompactum</name>
    <dbReference type="NCBI Taxonomy" id="5074"/>
    <lineage>
        <taxon>Eukaryota</taxon>
        <taxon>Fungi</taxon>
        <taxon>Dikarya</taxon>
        <taxon>Ascomycota</taxon>
        <taxon>Pezizomycotina</taxon>
        <taxon>Eurotiomycetes</taxon>
        <taxon>Eurotiomycetidae</taxon>
        <taxon>Eurotiales</taxon>
        <taxon>Aspergillaceae</taxon>
        <taxon>Penicillium</taxon>
    </lineage>
</organism>
<evidence type="ECO:0000313" key="2">
    <source>
        <dbReference type="EMBL" id="KAJ5352866.1"/>
    </source>
</evidence>
<reference evidence="2" key="1">
    <citation type="submission" date="2022-12" db="EMBL/GenBank/DDBJ databases">
        <authorList>
            <person name="Petersen C."/>
        </authorList>
    </citation>
    <scope>NUCLEOTIDE SEQUENCE</scope>
    <source>
        <strain evidence="2">IBT 35673</strain>
    </source>
</reference>
<proteinExistence type="predicted"/>
<sequence>MKTIMKLCGLFAMIGFSCAQRVCTADDVVLSLSAVQYLADKMQLLVDTNNNNIDPSGPIYNNYLTQTNHLNQDLQCNANVTPTDQLNICDAYEHFSHSQLRFLHVADGLKFYQQNGNGDNAVKMHGYILVAEQSLVNYTSRIKEISPSCSARIDTAYKPLGAQLDSLKDAYPKAS</sequence>
<dbReference type="PROSITE" id="PS51257">
    <property type="entry name" value="PROKAR_LIPOPROTEIN"/>
    <property type="match status" value="1"/>
</dbReference>
<feature type="signal peptide" evidence="1">
    <location>
        <begin position="1"/>
        <end position="19"/>
    </location>
</feature>
<evidence type="ECO:0000313" key="3">
    <source>
        <dbReference type="Proteomes" id="UP001147695"/>
    </source>
</evidence>
<dbReference type="Proteomes" id="UP001147695">
    <property type="component" value="Unassembled WGS sequence"/>
</dbReference>